<dbReference type="EMBL" id="JACGCI010000009">
    <property type="protein sequence ID" value="KAF6761432.1"/>
    <property type="molecule type" value="Genomic_DNA"/>
</dbReference>
<accession>A0A8H6MEW7</accession>
<name>A0A8H6MEW7_9AGAR</name>
<evidence type="ECO:0000313" key="1">
    <source>
        <dbReference type="EMBL" id="KAF6761432.1"/>
    </source>
</evidence>
<proteinExistence type="predicted"/>
<evidence type="ECO:0000313" key="2">
    <source>
        <dbReference type="Proteomes" id="UP000521943"/>
    </source>
</evidence>
<sequence>MIARIDGVDKIKHFSRDSFRPELLDVLFHHLQPDRRTPPPLRNSFHTTAALEEHEISRLQRLQIRKFCLSEGLHSVLKSCPQSQLEQIAQTILPHLENIASWLNFFASGPAPYNAVVNAELVDPGICCTVLVACLELGNKELACRICSGGFADYSIHAWYSIQDSDNRTNLPSGYCHAVDFFSAVMKSENGRQRVIDILCHGADRMCRSLRGKVLSAASARCRHIAMLDRDLFQGRLDQQRYTYLDPVALSVAMDYLAKVLDIVQNLVTHPLLSRAFLMSDFFASYCQAIQVWLVKKCDIEQDPERRWLAYGNTALAQIMIDMEDKRSSANWKLYAPALLSIVKSGFINILLVGMVSNSKQNKDGFFIAKCLGLFRNQCSLHPRLAKSLASALQVSCGEAINVPDYLAGTGYEEYWGNLTRLITAGSTITPDEKSHLCDYLNAELTARQAKLLLASDTFIGGKDGLSEGPYVLDLGTWAAKYQTCENFIQYQESPHYLDSRVKALVFHDNFKIIDSQFSLIQAQYHFGGQKLVVLCKVQQDKSVSADAAEEFKVLYCVTKFLGPVED</sequence>
<reference evidence="1 2" key="1">
    <citation type="submission" date="2020-07" db="EMBL/GenBank/DDBJ databases">
        <title>Comparative genomics of pyrophilous fungi reveals a link between fire events and developmental genes.</title>
        <authorList>
            <consortium name="DOE Joint Genome Institute"/>
            <person name="Steindorff A.S."/>
            <person name="Carver A."/>
            <person name="Calhoun S."/>
            <person name="Stillman K."/>
            <person name="Liu H."/>
            <person name="Lipzen A."/>
            <person name="Pangilinan J."/>
            <person name="Labutti K."/>
            <person name="Bruns T.D."/>
            <person name="Grigoriev I.V."/>
        </authorList>
    </citation>
    <scope>NUCLEOTIDE SEQUENCE [LARGE SCALE GENOMIC DNA]</scope>
    <source>
        <strain evidence="1 2">CBS 144469</strain>
    </source>
</reference>
<dbReference type="Proteomes" id="UP000521943">
    <property type="component" value="Unassembled WGS sequence"/>
</dbReference>
<comment type="caution">
    <text evidence="1">The sequence shown here is derived from an EMBL/GenBank/DDBJ whole genome shotgun (WGS) entry which is preliminary data.</text>
</comment>
<protein>
    <submittedName>
        <fullName evidence="1">Uncharacterized protein</fullName>
    </submittedName>
</protein>
<dbReference type="AlphaFoldDB" id="A0A8H6MEW7"/>
<keyword evidence="2" id="KW-1185">Reference proteome</keyword>
<dbReference type="OrthoDB" id="3125887at2759"/>
<gene>
    <name evidence="1" type="ORF">DFP72DRAFT_842357</name>
</gene>
<organism evidence="1 2">
    <name type="scientific">Ephemerocybe angulata</name>
    <dbReference type="NCBI Taxonomy" id="980116"/>
    <lineage>
        <taxon>Eukaryota</taxon>
        <taxon>Fungi</taxon>
        <taxon>Dikarya</taxon>
        <taxon>Basidiomycota</taxon>
        <taxon>Agaricomycotina</taxon>
        <taxon>Agaricomycetes</taxon>
        <taxon>Agaricomycetidae</taxon>
        <taxon>Agaricales</taxon>
        <taxon>Agaricineae</taxon>
        <taxon>Psathyrellaceae</taxon>
        <taxon>Ephemerocybe</taxon>
    </lineage>
</organism>